<dbReference type="GO" id="GO:0030261">
    <property type="term" value="P:chromosome condensation"/>
    <property type="evidence" value="ECO:0007669"/>
    <property type="project" value="UniProtKB-KW"/>
</dbReference>
<dbReference type="SMART" id="SM00968">
    <property type="entry name" value="SMC_hinge"/>
    <property type="match status" value="1"/>
</dbReference>
<comment type="similarity">
    <text evidence="2">Belongs to the SMC family. SMC2 subfamily.</text>
</comment>
<dbReference type="GeneID" id="24563550"/>
<evidence type="ECO:0000256" key="10">
    <source>
        <dbReference type="ARBA" id="ARBA00023306"/>
    </source>
</evidence>
<gene>
    <name evidence="14" type="ORF">BBBOND_0201660</name>
</gene>
<evidence type="ECO:0000256" key="8">
    <source>
        <dbReference type="ARBA" id="ARBA00023067"/>
    </source>
</evidence>
<keyword evidence="10" id="KW-0131">Cell cycle</keyword>
<dbReference type="SUPFAM" id="SSF52540">
    <property type="entry name" value="P-loop containing nucleoside triphosphate hydrolases"/>
    <property type="match status" value="1"/>
</dbReference>
<dbReference type="GO" id="GO:0005694">
    <property type="term" value="C:chromosome"/>
    <property type="evidence" value="ECO:0007669"/>
    <property type="project" value="InterPro"/>
</dbReference>
<dbReference type="CDD" id="cd03273">
    <property type="entry name" value="ABC_SMC2_euk"/>
    <property type="match status" value="1"/>
</dbReference>
<dbReference type="Gene3D" id="3.40.50.300">
    <property type="entry name" value="P-loop containing nucleotide triphosphate hydrolases"/>
    <property type="match status" value="2"/>
</dbReference>
<keyword evidence="7 12" id="KW-0175">Coiled coil</keyword>
<dbReference type="KEGG" id="bbig:BBBOND_0201660"/>
<dbReference type="Pfam" id="PF02463">
    <property type="entry name" value="SMC_N"/>
    <property type="match status" value="1"/>
</dbReference>
<dbReference type="InterPro" id="IPR027120">
    <property type="entry name" value="Smc2_ABC"/>
</dbReference>
<keyword evidence="5" id="KW-0498">Mitosis</keyword>
<dbReference type="PIRSF" id="PIRSF005719">
    <property type="entry name" value="SMC"/>
    <property type="match status" value="1"/>
</dbReference>
<dbReference type="SUPFAM" id="SSF75553">
    <property type="entry name" value="Smc hinge domain"/>
    <property type="match status" value="1"/>
</dbReference>
<proteinExistence type="inferred from homology"/>
<organism evidence="14 15">
    <name type="scientific">Babesia bigemina</name>
    <dbReference type="NCBI Taxonomy" id="5866"/>
    <lineage>
        <taxon>Eukaryota</taxon>
        <taxon>Sar</taxon>
        <taxon>Alveolata</taxon>
        <taxon>Apicomplexa</taxon>
        <taxon>Aconoidasida</taxon>
        <taxon>Piroplasmida</taxon>
        <taxon>Babesiidae</taxon>
        <taxon>Babesia</taxon>
    </lineage>
</organism>
<evidence type="ECO:0000256" key="11">
    <source>
        <dbReference type="PIRNR" id="PIRNR005719"/>
    </source>
</evidence>
<dbReference type="InterPro" id="IPR003395">
    <property type="entry name" value="RecF/RecN/SMC_N"/>
</dbReference>
<keyword evidence="3" id="KW-0132">Cell division</keyword>
<dbReference type="AlphaFoldDB" id="A0A061D7W5"/>
<dbReference type="GO" id="GO:0051301">
    <property type="term" value="P:cell division"/>
    <property type="evidence" value="ECO:0007669"/>
    <property type="project" value="UniProtKB-KW"/>
</dbReference>
<evidence type="ECO:0000313" key="15">
    <source>
        <dbReference type="Proteomes" id="UP000033188"/>
    </source>
</evidence>
<dbReference type="STRING" id="5866.A0A061D7W5"/>
<dbReference type="GO" id="GO:0016887">
    <property type="term" value="F:ATP hydrolysis activity"/>
    <property type="evidence" value="ECO:0007669"/>
    <property type="project" value="InterPro"/>
</dbReference>
<evidence type="ECO:0000256" key="9">
    <source>
        <dbReference type="ARBA" id="ARBA00023242"/>
    </source>
</evidence>
<dbReference type="Gene3D" id="3.30.70.1620">
    <property type="match status" value="1"/>
</dbReference>
<dbReference type="InterPro" id="IPR036277">
    <property type="entry name" value="SMC_hinge_sf"/>
</dbReference>
<dbReference type="GO" id="GO:0005524">
    <property type="term" value="F:ATP binding"/>
    <property type="evidence" value="ECO:0007669"/>
    <property type="project" value="UniProtKB-KW"/>
</dbReference>
<dbReference type="Pfam" id="PF06470">
    <property type="entry name" value="SMC_hinge"/>
    <property type="match status" value="1"/>
</dbReference>
<dbReference type="RefSeq" id="XP_012767195.1">
    <property type="nucleotide sequence ID" value="XM_012911741.1"/>
</dbReference>
<dbReference type="OMA" id="THNKIAM"/>
<evidence type="ECO:0000259" key="13">
    <source>
        <dbReference type="SMART" id="SM00968"/>
    </source>
</evidence>
<feature type="coiled-coil region" evidence="12">
    <location>
        <begin position="254"/>
        <end position="379"/>
    </location>
</feature>
<evidence type="ECO:0000256" key="3">
    <source>
        <dbReference type="ARBA" id="ARBA00022618"/>
    </source>
</evidence>
<dbReference type="InterPro" id="IPR027417">
    <property type="entry name" value="P-loop_NTPase"/>
</dbReference>
<accession>A0A061D7W5</accession>
<dbReference type="PANTHER" id="PTHR43977">
    <property type="entry name" value="STRUCTURAL MAINTENANCE OF CHROMOSOMES PROTEIN 3"/>
    <property type="match status" value="1"/>
</dbReference>
<dbReference type="InterPro" id="IPR024704">
    <property type="entry name" value="SMC"/>
</dbReference>
<evidence type="ECO:0000256" key="12">
    <source>
        <dbReference type="SAM" id="Coils"/>
    </source>
</evidence>
<dbReference type="GO" id="GO:0005634">
    <property type="term" value="C:nucleus"/>
    <property type="evidence" value="ECO:0007669"/>
    <property type="project" value="UniProtKB-SubCell"/>
</dbReference>
<sequence>MHIESIILDGFKSYSTRTVIGPLDPHFNAVTGLNGSGKSNVLDSLCFCLGISDLSCVRASKLDDLIYKQGQAGITKATVTVVLNNLRQPSPLPDAYRKMPEVTITRQIALGGRNRYFLNGHPSTPKAIADFFQCARMNVNNPRFLIMQGRVTKVVNMRPKELLALIEEASGTRIYENKRAAAMRLIQRKNQKLEEIDTIVREEIEPQMKRLKNDCDNYIRWSNAKEESARLERFDVAHKYWVAKNRASTSATRQEEVIAEKSAMQQDLSALEERHAQLQLLFNQKRAEIERGNVPVSELQRHRDTLAADIAKMKTDVTLLQSDVDELQSAAQEARQDIANASRDLQARQKASQGEADAISQLNETLKRNKAKVAELEAALGLVTAAPAKPGAKTVGGSRQHQLKDMKSELVRLEAEEAAITNFVGHTEREIAEHRSRAAALAAEMRNFERNREETQLQRDRVAERYDSAKAELDRNGGERAVTDMERRLRELREKRDRTTEMVHMLEADLNRSRTRCNVPAHLGSRSMTDLKAPYYGQAFELVHLKPHRQEQVALPVHLLFQFKLYYLVARDKECAKAILEHNRFSRHTQKVTVLPLNDTMVGRVASEQDVQHCRTLVGAAANDADTVAGYMDILDFDPKFTKLARYIAGNALICSTSEIARKIAYQQDRSRAFRTATLQGDKFDVGGSMSGGSNRGMHMVLLVASRLRDAQQQLNALNTEYATLQGALKAANGALTLHDDLKRQLEICNSNLRSINERIDSFAATTAMRRVDELQKAIHEKRELMGALSTQKRDLERKIQEFEADLVDWEQNRAKKEGEAKVELKRLKAEIRKDTQALDQMSQAMSAVQLEQDHLQRRVATAEEELVQKTNAASALQQKISDMQGTLSRRGSELAEVDSQLAEATRQLCDSQEEVSRLQRDLEGINQKKTQLTLSLKKLEYTLQEVEKDEQDALLVADKLLRDNPWIVAEEENFNRRGTTFDFSNIRLETVTKRLNELQQLRHDLARRVNRKAQQLYEKMEGDYRDLMQKKRKVEEDRDKIHSVIAELDVKKHENINEIFRTVTRYFADIFHVLLSNAEAKLVPVDGDITNGIEMKVGFNGAWKNSLAELSGGQRSLLALSLILAMLKVRPAPIYILDEVDAALDLSHTQNIGKMIKTQFPNSQFLIVSLKEGMFSNANVLFRTRFVDGASTIVRHALHDKQGTKRHKDGNA</sequence>
<protein>
    <recommendedName>
        <fullName evidence="11">Structural maintenance of chromosomes protein</fullName>
    </recommendedName>
</protein>
<evidence type="ECO:0000256" key="4">
    <source>
        <dbReference type="ARBA" id="ARBA00022741"/>
    </source>
</evidence>
<evidence type="ECO:0000256" key="2">
    <source>
        <dbReference type="ARBA" id="ARBA00005231"/>
    </source>
</evidence>
<feature type="domain" description="SMC hinge" evidence="13">
    <location>
        <begin position="534"/>
        <end position="665"/>
    </location>
</feature>
<feature type="coiled-coil region" evidence="12">
    <location>
        <begin position="708"/>
        <end position="880"/>
    </location>
</feature>
<keyword evidence="4" id="KW-0547">Nucleotide-binding</keyword>
<dbReference type="Proteomes" id="UP000033188">
    <property type="component" value="Chromosome 2"/>
</dbReference>
<evidence type="ECO:0000256" key="5">
    <source>
        <dbReference type="ARBA" id="ARBA00022776"/>
    </source>
</evidence>
<evidence type="ECO:0000313" key="14">
    <source>
        <dbReference type="EMBL" id="CDR95009.1"/>
    </source>
</evidence>
<keyword evidence="6" id="KW-0067">ATP-binding</keyword>
<keyword evidence="8" id="KW-0226">DNA condensation</keyword>
<name>A0A061D7W5_BABBI</name>
<keyword evidence="15" id="KW-1185">Reference proteome</keyword>
<reference evidence="15" key="1">
    <citation type="submission" date="2014-06" db="EMBL/GenBank/DDBJ databases">
        <authorList>
            <person name="Aslett M."/>
            <person name="De Silva N."/>
        </authorList>
    </citation>
    <scope>NUCLEOTIDE SEQUENCE [LARGE SCALE GENOMIC DNA]</scope>
    <source>
        <strain evidence="15">Bond</strain>
    </source>
</reference>
<feature type="coiled-coil region" evidence="12">
    <location>
        <begin position="431"/>
        <end position="509"/>
    </location>
</feature>
<dbReference type="EMBL" id="LK391708">
    <property type="protein sequence ID" value="CDR95009.1"/>
    <property type="molecule type" value="Genomic_DNA"/>
</dbReference>
<dbReference type="InterPro" id="IPR010935">
    <property type="entry name" value="SMC_hinge"/>
</dbReference>
<evidence type="ECO:0000256" key="1">
    <source>
        <dbReference type="ARBA" id="ARBA00004123"/>
    </source>
</evidence>
<dbReference type="VEuPathDB" id="PiroplasmaDB:BBBOND_0201660"/>
<dbReference type="OrthoDB" id="10255539at2759"/>
<evidence type="ECO:0000256" key="7">
    <source>
        <dbReference type="ARBA" id="ARBA00023054"/>
    </source>
</evidence>
<feature type="coiled-coil region" evidence="12">
    <location>
        <begin position="989"/>
        <end position="1038"/>
    </location>
</feature>
<keyword evidence="9 11" id="KW-0539">Nucleus</keyword>
<evidence type="ECO:0000256" key="6">
    <source>
        <dbReference type="ARBA" id="ARBA00022840"/>
    </source>
</evidence>
<comment type="subcellular location">
    <subcellularLocation>
        <location evidence="1 11">Nucleus</location>
    </subcellularLocation>
</comment>